<gene>
    <name evidence="3" type="ORF">SNEC2469_LOCUS22565</name>
</gene>
<dbReference type="Pfam" id="PF08588">
    <property type="entry name" value="Duc1"/>
    <property type="match status" value="1"/>
</dbReference>
<feature type="region of interest" description="Disordered" evidence="1">
    <location>
        <begin position="292"/>
        <end position="342"/>
    </location>
</feature>
<keyword evidence="4" id="KW-1185">Reference proteome</keyword>
<dbReference type="EMBL" id="CAJNJA010041141">
    <property type="protein sequence ID" value="CAE7772168.1"/>
    <property type="molecule type" value="Genomic_DNA"/>
</dbReference>
<organism evidence="3 4">
    <name type="scientific">Symbiodinium necroappetens</name>
    <dbReference type="NCBI Taxonomy" id="1628268"/>
    <lineage>
        <taxon>Eukaryota</taxon>
        <taxon>Sar</taxon>
        <taxon>Alveolata</taxon>
        <taxon>Dinophyceae</taxon>
        <taxon>Suessiales</taxon>
        <taxon>Symbiodiniaceae</taxon>
        <taxon>Symbiodinium</taxon>
    </lineage>
</organism>
<dbReference type="InterPro" id="IPR013897">
    <property type="entry name" value="Duc1"/>
</dbReference>
<protein>
    <recommendedName>
        <fullName evidence="2">Domain of unknown function at the cortex 1 domain-containing protein</fullName>
    </recommendedName>
</protein>
<name>A0A812YA09_9DINO</name>
<evidence type="ECO:0000313" key="4">
    <source>
        <dbReference type="Proteomes" id="UP000601435"/>
    </source>
</evidence>
<sequence length="1061" mass="119227">MFPSRVNVVYGKRWAIAKKQHGNCRVDIVHVSEVEKERQFRKNGDVKWLIQKDGRSEGFLIRNDHHPRRALTGGIPMMLESVSRSNINQRWLLCFPRGPPGPHEPFFIKSAISGMYLVVDEGLRMVTLQKDPPELHWRVHDATRKAESFSTSLVRRPADMAAEFAAELDLHSFKLAYDRRRSTGAQTGVRGREGNTRSLAEAGSSFGGNFRKTAFAAYVFPKGRQLERDGTQRLEHAEQRQIAGLVDPALCQSAATAYAASKRFQKERLLTNYWQHAEGGVKLATFVTKKPASRSSSVPSLTRAAEPEPKATPEPVQEPEPVEEVLSEPVFEEEEQPQELSASMQSRMMNSRWYPHPSLTRGSLKLSTPAALAQGIDPEKDKGHQCPFFEGSKHRFKDVQDRPDAQLRESMRSMKWKSEDLPCGGQLEEALALPDLEPYDGDVSSAFREGPASGRSVADVSSPPDLDASSSFTPVEQMLHEEMVLCDAHELLPEGSGLAPGDVFQRLWGRGNSFVQSYQARRNGRDVCWSGPGISENRPWEAFAELKCSVRVPVLGWRPYQEVMRFALCYEPAAFAGKFSEMDVSEVLAVQLVGNVDAGSMGNFRSENLMLFYQPMCPGPTVLRALALTPKGRFSSMAVDGHRKALSDFIHAVQDEAKKWHVNGHQPVKAWDSTERRVLFSNLSDSKTNLAKTFRCKVFVALTLLLPAGSAKPAVKRGKNEKEVVDYHDSAVTSFLDRLGVPQERHLEACFVPCGGFLVNGQISEFENDVCYGKMLEMHRATHDKELEKSADYPYGSYFVGKKRLWETRVQLKFKKPPIQSEMFFGIELEKYVPMSRSVKRTMDGVVRMLKGVVGNQIYHSVGDNPEECADSAELEMPTFVMPMWAFDQYIVTAEGEVPPELDDECIPELGSKRSGRVSEFRKELDNIVFEVGPTYTLCFWGISQWLDKLNWQLKLPLLGRLHMDQFAGSPPVHVVIYTLNRSHDPDEKRHLNSRKQYYLNVAFWSSNHRPRGERVMELLGAATRALDPSRFSPRMGGLSPVKRRADAGVASSWLACCAGH</sequence>
<feature type="region of interest" description="Disordered" evidence="1">
    <location>
        <begin position="446"/>
        <end position="470"/>
    </location>
</feature>
<accession>A0A812YA09</accession>
<evidence type="ECO:0000259" key="2">
    <source>
        <dbReference type="Pfam" id="PF08588"/>
    </source>
</evidence>
<evidence type="ECO:0000313" key="3">
    <source>
        <dbReference type="EMBL" id="CAE7772168.1"/>
    </source>
</evidence>
<proteinExistence type="predicted"/>
<comment type="caution">
    <text evidence="3">The sequence shown here is derived from an EMBL/GenBank/DDBJ whole genome shotgun (WGS) entry which is preliminary data.</text>
</comment>
<feature type="compositionally biased region" description="Acidic residues" evidence="1">
    <location>
        <begin position="320"/>
        <end position="337"/>
    </location>
</feature>
<evidence type="ECO:0000256" key="1">
    <source>
        <dbReference type="SAM" id="MobiDB-lite"/>
    </source>
</evidence>
<feature type="domain" description="Domain of unknown function at the cortex 1" evidence="2">
    <location>
        <begin position="759"/>
        <end position="1005"/>
    </location>
</feature>
<reference evidence="3" key="1">
    <citation type="submission" date="2021-02" db="EMBL/GenBank/DDBJ databases">
        <authorList>
            <person name="Dougan E. K."/>
            <person name="Rhodes N."/>
            <person name="Thang M."/>
            <person name="Chan C."/>
        </authorList>
    </citation>
    <scope>NUCLEOTIDE SEQUENCE</scope>
</reference>
<dbReference type="AlphaFoldDB" id="A0A812YA09"/>
<dbReference type="Proteomes" id="UP000601435">
    <property type="component" value="Unassembled WGS sequence"/>
</dbReference>
<dbReference type="OrthoDB" id="417414at2759"/>